<evidence type="ECO:0000256" key="1">
    <source>
        <dbReference type="SAM" id="MobiDB-lite"/>
    </source>
</evidence>
<evidence type="ECO:0000313" key="2">
    <source>
        <dbReference type="EMBL" id="PEN91516.1"/>
    </source>
</evidence>
<evidence type="ECO:0000313" key="3">
    <source>
        <dbReference type="Proteomes" id="UP000220691"/>
    </source>
</evidence>
<comment type="caution">
    <text evidence="2">The sequence shown here is derived from an EMBL/GenBank/DDBJ whole genome shotgun (WGS) entry which is preliminary data.</text>
</comment>
<dbReference type="AlphaFoldDB" id="A0A9X6YKU6"/>
<name>A0A9X6YKU6_BACCE</name>
<reference evidence="2 3" key="1">
    <citation type="submission" date="2017-09" db="EMBL/GenBank/DDBJ databases">
        <title>Large-scale bioinformatics analysis of Bacillus genomes uncovers conserved roles of natural products in bacterial physiology.</title>
        <authorList>
            <consortium name="Agbiome Team Llc"/>
            <person name="Bleich R.M."/>
            <person name="Kirk G.J."/>
            <person name="Santa Maria K.C."/>
            <person name="Allen S.E."/>
            <person name="Farag S."/>
            <person name="Shank E.A."/>
            <person name="Bowers A."/>
        </authorList>
    </citation>
    <scope>NUCLEOTIDE SEQUENCE [LARGE SCALE GENOMIC DNA]</scope>
    <source>
        <strain evidence="2 3">AFS027647</strain>
    </source>
</reference>
<evidence type="ECO:0008006" key="4">
    <source>
        <dbReference type="Google" id="ProtNLM"/>
    </source>
</evidence>
<feature type="compositionally biased region" description="Basic and acidic residues" evidence="1">
    <location>
        <begin position="1"/>
        <end position="15"/>
    </location>
</feature>
<dbReference type="Proteomes" id="UP000220691">
    <property type="component" value="Unassembled WGS sequence"/>
</dbReference>
<sequence length="122" mass="13956">MYRPRQDYESREPKKTTKNNSLQTHVHEFIGSTKLAEEDENRHNHRFAGITSEVIPHKDSHVHAISVNTDFFNHHHEISIITGPAIDVGNGKHIHFVEGITTLNDGHVHQVEFTTLINHSLL</sequence>
<gene>
    <name evidence="2" type="ORF">CN553_20890</name>
</gene>
<dbReference type="RefSeq" id="WP_098127225.1">
    <property type="nucleotide sequence ID" value="NZ_NUAN01000140.1"/>
</dbReference>
<feature type="region of interest" description="Disordered" evidence="1">
    <location>
        <begin position="1"/>
        <end position="24"/>
    </location>
</feature>
<organism evidence="2 3">
    <name type="scientific">Bacillus cereus</name>
    <dbReference type="NCBI Taxonomy" id="1396"/>
    <lineage>
        <taxon>Bacteria</taxon>
        <taxon>Bacillati</taxon>
        <taxon>Bacillota</taxon>
        <taxon>Bacilli</taxon>
        <taxon>Bacillales</taxon>
        <taxon>Bacillaceae</taxon>
        <taxon>Bacillus</taxon>
        <taxon>Bacillus cereus group</taxon>
    </lineage>
</organism>
<dbReference type="EMBL" id="NUAN01000140">
    <property type="protein sequence ID" value="PEN91516.1"/>
    <property type="molecule type" value="Genomic_DNA"/>
</dbReference>
<accession>A0A9X6YKU6</accession>
<proteinExistence type="predicted"/>
<dbReference type="InterPro" id="IPR024307">
    <property type="entry name" value="YmaF"/>
</dbReference>
<dbReference type="Pfam" id="PF12788">
    <property type="entry name" value="YmaF"/>
    <property type="match status" value="1"/>
</dbReference>
<protein>
    <recommendedName>
        <fullName evidence="4">YmaF family protein</fullName>
    </recommendedName>
</protein>